<gene>
    <name evidence="2" type="ORF">GCM10007390_09730</name>
</gene>
<sequence>MKKIENEDEYAKASQRADDLYGAEENSPQKMELDNLLAAIKEYEYEFVRMLRENC</sequence>
<protein>
    <submittedName>
        <fullName evidence="2">Uncharacterized protein</fullName>
    </submittedName>
</protein>
<dbReference type="Proteomes" id="UP000598271">
    <property type="component" value="Unassembled WGS sequence"/>
</dbReference>
<evidence type="ECO:0000256" key="1">
    <source>
        <dbReference type="SAM" id="MobiDB-lite"/>
    </source>
</evidence>
<reference evidence="2 3" key="1">
    <citation type="journal article" date="2014" name="Int. J. Syst. Evol. Microbiol.">
        <title>Complete genome sequence of Corynebacterium casei LMG S-19264T (=DSM 44701T), isolated from a smear-ripened cheese.</title>
        <authorList>
            <consortium name="US DOE Joint Genome Institute (JGI-PGF)"/>
            <person name="Walter F."/>
            <person name="Albersmeier A."/>
            <person name="Kalinowski J."/>
            <person name="Ruckert C."/>
        </authorList>
    </citation>
    <scope>NUCLEOTIDE SEQUENCE [LARGE SCALE GENOMIC DNA]</scope>
    <source>
        <strain evidence="2 3">KCTC 12866</strain>
    </source>
</reference>
<name>A0A8J3G7R4_9BACT</name>
<evidence type="ECO:0000313" key="2">
    <source>
        <dbReference type="EMBL" id="GHB58294.1"/>
    </source>
</evidence>
<feature type="compositionally biased region" description="Basic and acidic residues" evidence="1">
    <location>
        <begin position="9"/>
        <end position="19"/>
    </location>
</feature>
<accession>A0A8J3G7R4</accession>
<dbReference type="EMBL" id="BMXF01000001">
    <property type="protein sequence ID" value="GHB58294.1"/>
    <property type="molecule type" value="Genomic_DNA"/>
</dbReference>
<dbReference type="AlphaFoldDB" id="A0A8J3G7R4"/>
<evidence type="ECO:0000313" key="3">
    <source>
        <dbReference type="Proteomes" id="UP000598271"/>
    </source>
</evidence>
<comment type="caution">
    <text evidence="2">The sequence shown here is derived from an EMBL/GenBank/DDBJ whole genome shotgun (WGS) entry which is preliminary data.</text>
</comment>
<keyword evidence="3" id="KW-1185">Reference proteome</keyword>
<organism evidence="2 3">
    <name type="scientific">Persicitalea jodogahamensis</name>
    <dbReference type="NCBI Taxonomy" id="402147"/>
    <lineage>
        <taxon>Bacteria</taxon>
        <taxon>Pseudomonadati</taxon>
        <taxon>Bacteroidota</taxon>
        <taxon>Cytophagia</taxon>
        <taxon>Cytophagales</taxon>
        <taxon>Spirosomataceae</taxon>
        <taxon>Persicitalea</taxon>
    </lineage>
</organism>
<proteinExistence type="predicted"/>
<dbReference type="RefSeq" id="WP_189563210.1">
    <property type="nucleotide sequence ID" value="NZ_BMXF01000001.1"/>
</dbReference>
<feature type="region of interest" description="Disordered" evidence="1">
    <location>
        <begin position="1"/>
        <end position="26"/>
    </location>
</feature>